<evidence type="ECO:0000259" key="1">
    <source>
        <dbReference type="Pfam" id="PF09012"/>
    </source>
</evidence>
<dbReference type="InterPro" id="IPR036388">
    <property type="entry name" value="WH-like_DNA-bd_sf"/>
</dbReference>
<evidence type="ECO:0000313" key="2">
    <source>
        <dbReference type="EMBL" id="SHI73454.1"/>
    </source>
</evidence>
<dbReference type="OrthoDB" id="467062at2"/>
<name>A0A1M6DJH4_MALRU</name>
<protein>
    <submittedName>
        <fullName evidence="2">FeoC like transcriptional regulator</fullName>
    </submittedName>
</protein>
<dbReference type="Proteomes" id="UP000184171">
    <property type="component" value="Unassembled WGS sequence"/>
</dbReference>
<dbReference type="Pfam" id="PF09012">
    <property type="entry name" value="FeoC"/>
    <property type="match status" value="1"/>
</dbReference>
<evidence type="ECO:0000313" key="3">
    <source>
        <dbReference type="Proteomes" id="UP000184171"/>
    </source>
</evidence>
<dbReference type="EMBL" id="FQZT01000002">
    <property type="protein sequence ID" value="SHI73454.1"/>
    <property type="molecule type" value="Genomic_DNA"/>
</dbReference>
<dbReference type="SUPFAM" id="SSF46785">
    <property type="entry name" value="Winged helix' DNA-binding domain"/>
    <property type="match status" value="1"/>
</dbReference>
<dbReference type="InterPro" id="IPR015102">
    <property type="entry name" value="Tscrpt_reg_HTH_FeoC"/>
</dbReference>
<dbReference type="Gene3D" id="1.10.10.10">
    <property type="entry name" value="Winged helix-like DNA-binding domain superfamily/Winged helix DNA-binding domain"/>
    <property type="match status" value="1"/>
</dbReference>
<keyword evidence="3" id="KW-1185">Reference proteome</keyword>
<organism evidence="2 3">
    <name type="scientific">Malonomonas rubra DSM 5091</name>
    <dbReference type="NCBI Taxonomy" id="1122189"/>
    <lineage>
        <taxon>Bacteria</taxon>
        <taxon>Pseudomonadati</taxon>
        <taxon>Thermodesulfobacteriota</taxon>
        <taxon>Desulfuromonadia</taxon>
        <taxon>Desulfuromonadales</taxon>
        <taxon>Geopsychrobacteraceae</taxon>
        <taxon>Malonomonas</taxon>
    </lineage>
</organism>
<gene>
    <name evidence="2" type="ORF">SAMN02745165_00709</name>
</gene>
<dbReference type="InterPro" id="IPR036390">
    <property type="entry name" value="WH_DNA-bd_sf"/>
</dbReference>
<feature type="domain" description="Transcriptional regulator HTH-type FeoC" evidence="1">
    <location>
        <begin position="5"/>
        <end position="72"/>
    </location>
</feature>
<accession>A0A1M6DJH4</accession>
<reference evidence="2 3" key="1">
    <citation type="submission" date="2016-11" db="EMBL/GenBank/DDBJ databases">
        <authorList>
            <person name="Jaros S."/>
            <person name="Januszkiewicz K."/>
            <person name="Wedrychowicz H."/>
        </authorList>
    </citation>
    <scope>NUCLEOTIDE SEQUENCE [LARGE SCALE GENOMIC DNA]</scope>
    <source>
        <strain evidence="2 3">DSM 5091</strain>
    </source>
</reference>
<proteinExistence type="predicted"/>
<dbReference type="AlphaFoldDB" id="A0A1M6DJH4"/>
<dbReference type="RefSeq" id="WP_072905639.1">
    <property type="nucleotide sequence ID" value="NZ_FQZT01000002.1"/>
</dbReference>
<dbReference type="STRING" id="1122189.SAMN02745165_00709"/>
<sequence>MTPSAVKTYLCDRKVAPLKDIAIHFDMEPDAIRGLLSHWIRKGRVKMYQGDACQNGNCCGGCSGHSEKEVYEWLQ</sequence>